<dbReference type="OrthoDB" id="9796891at2"/>
<feature type="region of interest" description="Disordered" evidence="3">
    <location>
        <begin position="246"/>
        <end position="285"/>
    </location>
</feature>
<feature type="compositionally biased region" description="Polar residues" evidence="3">
    <location>
        <begin position="246"/>
        <end position="258"/>
    </location>
</feature>
<evidence type="ECO:0000256" key="3">
    <source>
        <dbReference type="SAM" id="MobiDB-lite"/>
    </source>
</evidence>
<keyword evidence="6" id="KW-1185">Reference proteome</keyword>
<dbReference type="SMART" id="SM00470">
    <property type="entry name" value="ParB"/>
    <property type="match status" value="1"/>
</dbReference>
<gene>
    <name evidence="5" type="ORF">EI42_02171</name>
</gene>
<organism evidence="5 6">
    <name type="scientific">Thermosporothrix hazakensis</name>
    <dbReference type="NCBI Taxonomy" id="644383"/>
    <lineage>
        <taxon>Bacteria</taxon>
        <taxon>Bacillati</taxon>
        <taxon>Chloroflexota</taxon>
        <taxon>Ktedonobacteria</taxon>
        <taxon>Ktedonobacterales</taxon>
        <taxon>Thermosporotrichaceae</taxon>
        <taxon>Thermosporothrix</taxon>
    </lineage>
</organism>
<dbReference type="InterPro" id="IPR004437">
    <property type="entry name" value="ParB/RepB/Spo0J"/>
</dbReference>
<accession>A0A326U7F2</accession>
<protein>
    <submittedName>
        <fullName evidence="5">ParB/RepB/Spo0J family partition protein</fullName>
    </submittedName>
</protein>
<dbReference type="RefSeq" id="WP_111321724.1">
    <property type="nucleotide sequence ID" value="NZ_BIFX01000003.1"/>
</dbReference>
<evidence type="ECO:0000256" key="2">
    <source>
        <dbReference type="ARBA" id="ARBA00022829"/>
    </source>
</evidence>
<name>A0A326U7F2_THEHA</name>
<dbReference type="Gene3D" id="1.10.10.2830">
    <property type="match status" value="1"/>
</dbReference>
<dbReference type="InterPro" id="IPR036086">
    <property type="entry name" value="ParB/Sulfiredoxin_sf"/>
</dbReference>
<evidence type="ECO:0000313" key="5">
    <source>
        <dbReference type="EMBL" id="PZW31074.1"/>
    </source>
</evidence>
<dbReference type="Gene3D" id="3.90.1530.10">
    <property type="entry name" value="Conserved hypothetical protein from pyrococcus furiosus pfu- 392566-001, ParB domain"/>
    <property type="match status" value="1"/>
</dbReference>
<dbReference type="AlphaFoldDB" id="A0A326U7F2"/>
<dbReference type="SUPFAM" id="SSF110849">
    <property type="entry name" value="ParB/Sulfiredoxin"/>
    <property type="match status" value="1"/>
</dbReference>
<dbReference type="Pfam" id="PF17762">
    <property type="entry name" value="HTH_ParB"/>
    <property type="match status" value="1"/>
</dbReference>
<sequence>MPKKGRPALDPLQQIAVSGFIGYVDDDEEVRAPSDPGVIWIEIDRIHDNPFQHAEEINPADFQSLVASIKADGFQGALNVSPLAEKEGHYFLTGGGHQRRDAAREAGLTKVPVFVEDPPPSRLKQAFRAARENGARVNTSPVNLGHLYQHIMDEFHMTQDQVAQMVHKDRNHVKLCLMAARSPEDIQEMLRRKPDSLRAMTYFRRLESKEDRAPIMQKFLAGELTTDGVRAAVEVVLTRQQQITAVAEASTHSPQTKPTPEAEVESKKEPEKPLTEKTVPASPEQHSLAAERIGKLHSVERRFHAYRKIAIHHLLTEEERVLLQNMAQAIQELLGEDPSTE</sequence>
<evidence type="ECO:0000256" key="1">
    <source>
        <dbReference type="ARBA" id="ARBA00006295"/>
    </source>
</evidence>
<evidence type="ECO:0000313" key="6">
    <source>
        <dbReference type="Proteomes" id="UP000248806"/>
    </source>
</evidence>
<dbReference type="GO" id="GO:0007059">
    <property type="term" value="P:chromosome segregation"/>
    <property type="evidence" value="ECO:0007669"/>
    <property type="project" value="UniProtKB-KW"/>
</dbReference>
<dbReference type="GO" id="GO:0045881">
    <property type="term" value="P:positive regulation of sporulation resulting in formation of a cellular spore"/>
    <property type="evidence" value="ECO:0007669"/>
    <property type="project" value="TreeGrafter"/>
</dbReference>
<reference evidence="5 6" key="1">
    <citation type="submission" date="2018-06" db="EMBL/GenBank/DDBJ databases">
        <title>Genomic Encyclopedia of Archaeal and Bacterial Type Strains, Phase II (KMG-II): from individual species to whole genera.</title>
        <authorList>
            <person name="Goeker M."/>
        </authorList>
    </citation>
    <scope>NUCLEOTIDE SEQUENCE [LARGE SCALE GENOMIC DNA]</scope>
    <source>
        <strain evidence="5 6">ATCC BAA-1881</strain>
    </source>
</reference>
<dbReference type="GO" id="GO:0003677">
    <property type="term" value="F:DNA binding"/>
    <property type="evidence" value="ECO:0007669"/>
    <property type="project" value="InterPro"/>
</dbReference>
<dbReference type="EMBL" id="QKUF01000006">
    <property type="protein sequence ID" value="PZW31074.1"/>
    <property type="molecule type" value="Genomic_DNA"/>
</dbReference>
<evidence type="ECO:0000259" key="4">
    <source>
        <dbReference type="SMART" id="SM00470"/>
    </source>
</evidence>
<feature type="domain" description="ParB-like N-terminal" evidence="4">
    <location>
        <begin position="39"/>
        <end position="134"/>
    </location>
</feature>
<feature type="compositionally biased region" description="Basic and acidic residues" evidence="3">
    <location>
        <begin position="264"/>
        <end position="275"/>
    </location>
</feature>
<proteinExistence type="inferred from homology"/>
<comment type="caution">
    <text evidence="5">The sequence shown here is derived from an EMBL/GenBank/DDBJ whole genome shotgun (WGS) entry which is preliminary data.</text>
</comment>
<keyword evidence="2" id="KW-0159">Chromosome partition</keyword>
<dbReference type="Proteomes" id="UP000248806">
    <property type="component" value="Unassembled WGS sequence"/>
</dbReference>
<dbReference type="NCBIfam" id="TIGR00180">
    <property type="entry name" value="parB_part"/>
    <property type="match status" value="1"/>
</dbReference>
<dbReference type="Pfam" id="PF02195">
    <property type="entry name" value="ParB_N"/>
    <property type="match status" value="1"/>
</dbReference>
<dbReference type="InterPro" id="IPR003115">
    <property type="entry name" value="ParB_N"/>
</dbReference>
<dbReference type="PANTHER" id="PTHR33375:SF1">
    <property type="entry name" value="CHROMOSOME-PARTITIONING PROTEIN PARB-RELATED"/>
    <property type="match status" value="1"/>
</dbReference>
<dbReference type="InterPro" id="IPR050336">
    <property type="entry name" value="Chromosome_partition/occlusion"/>
</dbReference>
<dbReference type="GO" id="GO:0005694">
    <property type="term" value="C:chromosome"/>
    <property type="evidence" value="ECO:0007669"/>
    <property type="project" value="TreeGrafter"/>
</dbReference>
<comment type="similarity">
    <text evidence="1">Belongs to the ParB family.</text>
</comment>
<dbReference type="PANTHER" id="PTHR33375">
    <property type="entry name" value="CHROMOSOME-PARTITIONING PROTEIN PARB-RELATED"/>
    <property type="match status" value="1"/>
</dbReference>
<dbReference type="InterPro" id="IPR041468">
    <property type="entry name" value="HTH_ParB/Spo0J"/>
</dbReference>